<gene>
    <name evidence="6" type="ORF">AMAG_14409</name>
</gene>
<dbReference type="GO" id="GO:0033387">
    <property type="term" value="P:putrescine biosynthetic process from arginine, via ornithine"/>
    <property type="evidence" value="ECO:0007669"/>
    <property type="project" value="TreeGrafter"/>
</dbReference>
<organism evidence="6 7">
    <name type="scientific">Allomyces macrogynus (strain ATCC 38327)</name>
    <name type="common">Allomyces javanicus var. macrogynus</name>
    <dbReference type="NCBI Taxonomy" id="578462"/>
    <lineage>
        <taxon>Eukaryota</taxon>
        <taxon>Fungi</taxon>
        <taxon>Fungi incertae sedis</taxon>
        <taxon>Blastocladiomycota</taxon>
        <taxon>Blastocladiomycetes</taxon>
        <taxon>Blastocladiales</taxon>
        <taxon>Blastocladiaceae</taxon>
        <taxon>Allomyces</taxon>
    </lineage>
</organism>
<dbReference type="GO" id="GO:0004586">
    <property type="term" value="F:ornithine decarboxylase activity"/>
    <property type="evidence" value="ECO:0007669"/>
    <property type="project" value="TreeGrafter"/>
</dbReference>
<accession>A0A0L0T634</accession>
<evidence type="ECO:0000313" key="6">
    <source>
        <dbReference type="EMBL" id="KNE70258.1"/>
    </source>
</evidence>
<dbReference type="InterPro" id="IPR029066">
    <property type="entry name" value="PLP-binding_barrel"/>
</dbReference>
<sequence length="323" mass="35085">MQIDASATSPATSPAFNDTTVLVTDVGQIYSQYRQWREHLPTIEPFYAVKCNPAPVILETLVRASAGFDIASAWEVDQVRATGADPAKVIFANPAKPVSHLSHTAAMGVRLLTFDLIGELRKIRAHHPNPLLVLRMAIGAGHARMALDTVGCSARAQCSWRPSSWDSTLSASHSMLEGGALMRAYTKAVIKARSVFTMAAELGFQMTLLDVGGGDSTFADMATALRDSIAREFATMPVRVIAELRRYFVAHTCHVAVNVIGQPTPDAPPHQHLRLHEGAFSLFERGSYPRGPYVIVKDGEIMADPHKYVGNGQVFPTTCFGQT</sequence>
<dbReference type="AlphaFoldDB" id="A0A0L0T634"/>
<dbReference type="Gene3D" id="2.40.37.10">
    <property type="entry name" value="Lyase, Ornithine Decarboxylase, Chain A, domain 1"/>
    <property type="match status" value="1"/>
</dbReference>
<feature type="domain" description="Orn/DAP/Arg decarboxylase 2 N-terminal" evidence="5">
    <location>
        <begin position="182"/>
        <end position="250"/>
    </location>
</feature>
<reference evidence="7" key="2">
    <citation type="submission" date="2009-11" db="EMBL/GenBank/DDBJ databases">
        <title>The Genome Sequence of Allomyces macrogynus strain ATCC 38327.</title>
        <authorList>
            <consortium name="The Broad Institute Genome Sequencing Platform"/>
            <person name="Russ C."/>
            <person name="Cuomo C."/>
            <person name="Shea T."/>
            <person name="Young S.K."/>
            <person name="Zeng Q."/>
            <person name="Koehrsen M."/>
            <person name="Haas B."/>
            <person name="Borodovsky M."/>
            <person name="Guigo R."/>
            <person name="Alvarado L."/>
            <person name="Berlin A."/>
            <person name="Borenstein D."/>
            <person name="Chen Z."/>
            <person name="Engels R."/>
            <person name="Freedman E."/>
            <person name="Gellesch M."/>
            <person name="Goldberg J."/>
            <person name="Griggs A."/>
            <person name="Gujja S."/>
            <person name="Heiman D."/>
            <person name="Hepburn T."/>
            <person name="Howarth C."/>
            <person name="Jen D."/>
            <person name="Larson L."/>
            <person name="Lewis B."/>
            <person name="Mehta T."/>
            <person name="Park D."/>
            <person name="Pearson M."/>
            <person name="Roberts A."/>
            <person name="Saif S."/>
            <person name="Shenoy N."/>
            <person name="Sisk P."/>
            <person name="Stolte C."/>
            <person name="Sykes S."/>
            <person name="Walk T."/>
            <person name="White J."/>
            <person name="Yandava C."/>
            <person name="Burger G."/>
            <person name="Gray M.W."/>
            <person name="Holland P.W.H."/>
            <person name="King N."/>
            <person name="Lang F.B.F."/>
            <person name="Roger A.J."/>
            <person name="Ruiz-Trillo I."/>
            <person name="Lander E."/>
            <person name="Nusbaum C."/>
        </authorList>
    </citation>
    <scope>NUCLEOTIDE SEQUENCE [LARGE SCALE GENOMIC DNA]</scope>
    <source>
        <strain evidence="7">ATCC 38327</strain>
    </source>
</reference>
<reference evidence="6 7" key="1">
    <citation type="submission" date="2009-11" db="EMBL/GenBank/DDBJ databases">
        <title>Annotation of Allomyces macrogynus ATCC 38327.</title>
        <authorList>
            <consortium name="The Broad Institute Genome Sequencing Platform"/>
            <person name="Russ C."/>
            <person name="Cuomo C."/>
            <person name="Burger G."/>
            <person name="Gray M.W."/>
            <person name="Holland P.W.H."/>
            <person name="King N."/>
            <person name="Lang F.B.F."/>
            <person name="Roger A.J."/>
            <person name="Ruiz-Trillo I."/>
            <person name="Young S.K."/>
            <person name="Zeng Q."/>
            <person name="Gargeya S."/>
            <person name="Fitzgerald M."/>
            <person name="Haas B."/>
            <person name="Abouelleil A."/>
            <person name="Alvarado L."/>
            <person name="Arachchi H.M."/>
            <person name="Berlin A."/>
            <person name="Chapman S.B."/>
            <person name="Gearin G."/>
            <person name="Goldberg J."/>
            <person name="Griggs A."/>
            <person name="Gujja S."/>
            <person name="Hansen M."/>
            <person name="Heiman D."/>
            <person name="Howarth C."/>
            <person name="Larimer J."/>
            <person name="Lui A."/>
            <person name="MacDonald P.J.P."/>
            <person name="McCowen C."/>
            <person name="Montmayeur A."/>
            <person name="Murphy C."/>
            <person name="Neiman D."/>
            <person name="Pearson M."/>
            <person name="Priest M."/>
            <person name="Roberts A."/>
            <person name="Saif S."/>
            <person name="Shea T."/>
            <person name="Sisk P."/>
            <person name="Stolte C."/>
            <person name="Sykes S."/>
            <person name="Wortman J."/>
            <person name="Nusbaum C."/>
            <person name="Birren B."/>
        </authorList>
    </citation>
    <scope>NUCLEOTIDE SEQUENCE [LARGE SCALE GENOMIC DNA]</scope>
    <source>
        <strain evidence="6 7">ATCC 38327</strain>
    </source>
</reference>
<keyword evidence="3" id="KW-0663">Pyridoxal phosphate</keyword>
<dbReference type="Gene3D" id="3.20.20.10">
    <property type="entry name" value="Alanine racemase"/>
    <property type="match status" value="1"/>
</dbReference>
<dbReference type="PRINTS" id="PR01179">
    <property type="entry name" value="ODADCRBXLASE"/>
</dbReference>
<evidence type="ECO:0000256" key="2">
    <source>
        <dbReference type="ARBA" id="ARBA00008872"/>
    </source>
</evidence>
<name>A0A0L0T634_ALLM3</name>
<dbReference type="Pfam" id="PF02784">
    <property type="entry name" value="Orn_Arg_deC_N"/>
    <property type="match status" value="2"/>
</dbReference>
<dbReference type="InterPro" id="IPR022644">
    <property type="entry name" value="De-COase2_N"/>
</dbReference>
<dbReference type="OrthoDB" id="5034579at2759"/>
<dbReference type="eggNOG" id="KOG0622">
    <property type="taxonomic scope" value="Eukaryota"/>
</dbReference>
<comment type="cofactor">
    <cofactor evidence="1">
        <name>pyridoxal 5'-phosphate</name>
        <dbReference type="ChEBI" id="CHEBI:597326"/>
    </cofactor>
</comment>
<feature type="domain" description="Orn/DAP/Arg decarboxylase 2 N-terminal" evidence="5">
    <location>
        <begin position="27"/>
        <end position="149"/>
    </location>
</feature>
<dbReference type="InterPro" id="IPR000183">
    <property type="entry name" value="Orn/DAP/Arg_de-COase"/>
</dbReference>
<protein>
    <recommendedName>
        <fullName evidence="5">Orn/DAP/Arg decarboxylase 2 N-terminal domain-containing protein</fullName>
    </recommendedName>
</protein>
<dbReference type="SUPFAM" id="SSF51419">
    <property type="entry name" value="PLP-binding barrel"/>
    <property type="match status" value="1"/>
</dbReference>
<dbReference type="GO" id="GO:0005737">
    <property type="term" value="C:cytoplasm"/>
    <property type="evidence" value="ECO:0007669"/>
    <property type="project" value="TreeGrafter"/>
</dbReference>
<keyword evidence="7" id="KW-1185">Reference proteome</keyword>
<evidence type="ECO:0000256" key="4">
    <source>
        <dbReference type="ARBA" id="ARBA00023239"/>
    </source>
</evidence>
<dbReference type="PANTHER" id="PTHR11482:SF6">
    <property type="entry name" value="ORNITHINE DECARBOXYLASE 1-RELATED"/>
    <property type="match status" value="1"/>
</dbReference>
<dbReference type="STRING" id="578462.A0A0L0T634"/>
<dbReference type="PRINTS" id="PR01182">
    <property type="entry name" value="ORNDCRBXLASE"/>
</dbReference>
<comment type="similarity">
    <text evidence="2">Belongs to the Orn/Lys/Arg decarboxylase class-II family.</text>
</comment>
<keyword evidence="4" id="KW-0456">Lyase</keyword>
<evidence type="ECO:0000259" key="5">
    <source>
        <dbReference type="Pfam" id="PF02784"/>
    </source>
</evidence>
<dbReference type="InterPro" id="IPR002433">
    <property type="entry name" value="Orn_de-COase"/>
</dbReference>
<proteinExistence type="inferred from homology"/>
<evidence type="ECO:0000256" key="1">
    <source>
        <dbReference type="ARBA" id="ARBA00001933"/>
    </source>
</evidence>
<dbReference type="InterPro" id="IPR009006">
    <property type="entry name" value="Ala_racemase/Decarboxylase_C"/>
</dbReference>
<dbReference type="EMBL" id="GG745365">
    <property type="protein sequence ID" value="KNE70258.1"/>
    <property type="molecule type" value="Genomic_DNA"/>
</dbReference>
<dbReference type="OMA" id="CVARETT"/>
<dbReference type="PANTHER" id="PTHR11482">
    <property type="entry name" value="ARGININE/DIAMINOPIMELATE/ORNITHINE DECARBOXYLASE"/>
    <property type="match status" value="1"/>
</dbReference>
<evidence type="ECO:0000313" key="7">
    <source>
        <dbReference type="Proteomes" id="UP000054350"/>
    </source>
</evidence>
<dbReference type="VEuPathDB" id="FungiDB:AMAG_14409"/>
<dbReference type="Proteomes" id="UP000054350">
    <property type="component" value="Unassembled WGS sequence"/>
</dbReference>
<evidence type="ECO:0000256" key="3">
    <source>
        <dbReference type="ARBA" id="ARBA00022898"/>
    </source>
</evidence>